<accession>A0ABP0Y5Y1</accession>
<evidence type="ECO:0000256" key="6">
    <source>
        <dbReference type="SAM" id="MobiDB-lite"/>
    </source>
</evidence>
<dbReference type="EMBL" id="OZ021736">
    <property type="protein sequence ID" value="CAK9314981.1"/>
    <property type="molecule type" value="Genomic_DNA"/>
</dbReference>
<evidence type="ECO:0000259" key="7">
    <source>
        <dbReference type="PROSITE" id="PS50846"/>
    </source>
</evidence>
<keyword evidence="2" id="KW-0479">Metal-binding</keyword>
<evidence type="ECO:0000256" key="4">
    <source>
        <dbReference type="ARBA" id="ARBA00023289"/>
    </source>
</evidence>
<dbReference type="CDD" id="cd00371">
    <property type="entry name" value="HMA"/>
    <property type="match status" value="1"/>
</dbReference>
<sequence>MIPMSYYKNTIQRLVYSYFFKLFSLTLLSKASPLIQRKCLNYPQKHLILHNLSLTLTLSQEQTSKPRTDLKASVPLMAEPEAKPEPKEVEENPEPPLIYKTWILKVSIHCEACKRKVKRVLKDVEGVYETDIDLKQQKVVVKGNIESETLIKKLLKTGKHAELWPEKGKSKGKSKKKEKHSDSESGHEDEKEKVKFEVQDPTKNGDAAGKIIDGDGGGQAKQPGNAPAGDGQTNGGGGKKKKKKKKKKSGGCGGNAGVEAPGDPPANGVPPSGPVSGHSEPGPQSAPGPHPIIANESPPRHFVTQYPPHYLPHPVYSVRYKTAYATCSQPQRESYYSTPQQYSYAYVHPGVRPELDPPPSDFEPYSSQPSDSLEIFSDENPNGCSIV</sequence>
<comment type="similarity">
    <text evidence="5">Belongs to the HIPP family.</text>
</comment>
<proteinExistence type="inferred from homology"/>
<reference evidence="8 9" key="1">
    <citation type="submission" date="2024-03" db="EMBL/GenBank/DDBJ databases">
        <authorList>
            <person name="Gkanogiannis A."/>
            <person name="Becerra Lopez-Lavalle L."/>
        </authorList>
    </citation>
    <scope>NUCLEOTIDE SEQUENCE [LARGE SCALE GENOMIC DNA]</scope>
</reference>
<keyword evidence="4" id="KW-0636">Prenylation</keyword>
<dbReference type="PANTHER" id="PTHR45868:SF69">
    <property type="entry name" value="HEAVY METAL-ASSOCIATED ISOPRENYLATED PLANT PROTEIN 35"/>
    <property type="match status" value="1"/>
</dbReference>
<feature type="compositionally biased region" description="Basic residues" evidence="6">
    <location>
        <begin position="238"/>
        <end position="249"/>
    </location>
</feature>
<organism evidence="8 9">
    <name type="scientific">Citrullus colocynthis</name>
    <name type="common">colocynth</name>
    <dbReference type="NCBI Taxonomy" id="252529"/>
    <lineage>
        <taxon>Eukaryota</taxon>
        <taxon>Viridiplantae</taxon>
        <taxon>Streptophyta</taxon>
        <taxon>Embryophyta</taxon>
        <taxon>Tracheophyta</taxon>
        <taxon>Spermatophyta</taxon>
        <taxon>Magnoliopsida</taxon>
        <taxon>eudicotyledons</taxon>
        <taxon>Gunneridae</taxon>
        <taxon>Pentapetalae</taxon>
        <taxon>rosids</taxon>
        <taxon>fabids</taxon>
        <taxon>Cucurbitales</taxon>
        <taxon>Cucurbitaceae</taxon>
        <taxon>Benincaseae</taxon>
        <taxon>Citrullus</taxon>
    </lineage>
</organism>
<evidence type="ECO:0000313" key="9">
    <source>
        <dbReference type="Proteomes" id="UP001642487"/>
    </source>
</evidence>
<gene>
    <name evidence="8" type="ORF">CITCOLO1_LOCUS6758</name>
</gene>
<keyword evidence="1" id="KW-0488">Methylation</keyword>
<dbReference type="InterPro" id="IPR036163">
    <property type="entry name" value="HMA_dom_sf"/>
</dbReference>
<keyword evidence="3" id="KW-0449">Lipoprotein</keyword>
<dbReference type="Pfam" id="PF00403">
    <property type="entry name" value="HMA"/>
    <property type="match status" value="1"/>
</dbReference>
<evidence type="ECO:0000256" key="2">
    <source>
        <dbReference type="ARBA" id="ARBA00022723"/>
    </source>
</evidence>
<dbReference type="PROSITE" id="PS50846">
    <property type="entry name" value="HMA_2"/>
    <property type="match status" value="1"/>
</dbReference>
<dbReference type="Proteomes" id="UP001642487">
    <property type="component" value="Chromosome 2"/>
</dbReference>
<protein>
    <recommendedName>
        <fullName evidence="7">HMA domain-containing protein</fullName>
    </recommendedName>
</protein>
<feature type="region of interest" description="Disordered" evidence="6">
    <location>
        <begin position="162"/>
        <end position="309"/>
    </location>
</feature>
<evidence type="ECO:0000313" key="8">
    <source>
        <dbReference type="EMBL" id="CAK9314981.1"/>
    </source>
</evidence>
<feature type="compositionally biased region" description="Basic and acidic residues" evidence="6">
    <location>
        <begin position="179"/>
        <end position="200"/>
    </location>
</feature>
<evidence type="ECO:0000256" key="3">
    <source>
        <dbReference type="ARBA" id="ARBA00023288"/>
    </source>
</evidence>
<dbReference type="PANTHER" id="PTHR45868">
    <property type="entry name" value="HEAVY METAL-ASSOCIATED ISOPRENYLATED PLANT PROTEIN 33-RELATED"/>
    <property type="match status" value="1"/>
</dbReference>
<dbReference type="Gene3D" id="3.30.70.100">
    <property type="match status" value="1"/>
</dbReference>
<feature type="compositionally biased region" description="Pro residues" evidence="6">
    <location>
        <begin position="262"/>
        <end position="273"/>
    </location>
</feature>
<feature type="region of interest" description="Disordered" evidence="6">
    <location>
        <begin position="351"/>
        <end position="387"/>
    </location>
</feature>
<dbReference type="InterPro" id="IPR006121">
    <property type="entry name" value="HMA_dom"/>
</dbReference>
<dbReference type="SUPFAM" id="SSF55008">
    <property type="entry name" value="HMA, heavy metal-associated domain"/>
    <property type="match status" value="1"/>
</dbReference>
<feature type="domain" description="HMA" evidence="7">
    <location>
        <begin position="99"/>
        <end position="162"/>
    </location>
</feature>
<keyword evidence="9" id="KW-1185">Reference proteome</keyword>
<evidence type="ECO:0000256" key="5">
    <source>
        <dbReference type="ARBA" id="ARBA00024045"/>
    </source>
</evidence>
<name>A0ABP0Y5Y1_9ROSI</name>
<evidence type="ECO:0000256" key="1">
    <source>
        <dbReference type="ARBA" id="ARBA00022481"/>
    </source>
</evidence>